<dbReference type="InterPro" id="IPR026444">
    <property type="entry name" value="Secre_tail"/>
</dbReference>
<feature type="domain" description="DUF7901" evidence="4">
    <location>
        <begin position="417"/>
        <end position="624"/>
    </location>
</feature>
<evidence type="ECO:0000259" key="4">
    <source>
        <dbReference type="Pfam" id="PF25470"/>
    </source>
</evidence>
<dbReference type="Pfam" id="PF13860">
    <property type="entry name" value="FlgD_ig"/>
    <property type="match status" value="1"/>
</dbReference>
<proteinExistence type="predicted"/>
<dbReference type="InterPro" id="IPR057223">
    <property type="entry name" value="DUF7901"/>
</dbReference>
<dbReference type="EMBL" id="JBHPEI010000017">
    <property type="protein sequence ID" value="MFC1799621.1"/>
    <property type="molecule type" value="Genomic_DNA"/>
</dbReference>
<evidence type="ECO:0000259" key="3">
    <source>
        <dbReference type="Pfam" id="PF20009"/>
    </source>
</evidence>
<dbReference type="NCBIfam" id="TIGR04183">
    <property type="entry name" value="Por_Secre_tail"/>
    <property type="match status" value="1"/>
</dbReference>
<dbReference type="InterPro" id="IPR025965">
    <property type="entry name" value="FlgD/Vpr_Ig-like"/>
</dbReference>
<feature type="domain" description="GEVED" evidence="3">
    <location>
        <begin position="336"/>
        <end position="407"/>
    </location>
</feature>
<organism evidence="5 6">
    <name type="scientific">Eiseniibacteriota bacterium</name>
    <dbReference type="NCBI Taxonomy" id="2212470"/>
    <lineage>
        <taxon>Bacteria</taxon>
        <taxon>Candidatus Eiseniibacteriota</taxon>
    </lineage>
</organism>
<feature type="domain" description="FlgD/Vpr Ig-like" evidence="2">
    <location>
        <begin position="656"/>
        <end position="716"/>
    </location>
</feature>
<reference evidence="5 6" key="1">
    <citation type="submission" date="2024-09" db="EMBL/GenBank/DDBJ databases">
        <authorList>
            <person name="D'Angelo T."/>
        </authorList>
    </citation>
    <scope>NUCLEOTIDE SEQUENCE [LARGE SCALE GENOMIC DNA]</scope>
    <source>
        <strain evidence="5">SAG AM-311-F02</strain>
    </source>
</reference>
<name>A0ABV6YNH9_UNCEI</name>
<evidence type="ECO:0000313" key="6">
    <source>
        <dbReference type="Proteomes" id="UP001594288"/>
    </source>
</evidence>
<protein>
    <submittedName>
        <fullName evidence="5">T9SS type A sorting domain-containing protein</fullName>
    </submittedName>
</protein>
<keyword evidence="6" id="KW-1185">Reference proteome</keyword>
<sequence length="730" mass="81526">MVRRILLLVGAVLIVAGVAFGDWDPSMSAKWVQMPDETEMGIDVFASYNQILADDFECTHTGAITDIHIWGSWLYDELPFDDEDAVTFTLSIHEDIPADQSPTGYSMPGDVLWYQEFQMGQFEVQSWALGTPEGWMYPPSFYFPDADYAIWQYNFPIPESMQFEQQGTPYNPVIYWLDVQAQPMDSQASFGWKTSRDHWNDNAVWGDGNEPYYGPWDELIYPPEHPYAGTPIDLAFVIVGEEGPDLDWGDAPDGPYPTLAGSNGASHVIDSEGPYLGSTADFPDPEPDGQPDSAAYGDDMFDGNDDENGVQIPILIAGTTQTFEIWVEHIFGDQGYLDAWFDFDGNGMWAADELAYSGWVGTGSSNISVNTPASAIWGKSFARFRINSNGPLPVDGPAPDGEVEDHEFRIVQYDAFKWVQPPDLTDAGIDIHATELYLLADDFLCTEPGRITEIWVWGSWYSDILPGGSAANVDFILSFHEDIPAEQSPDGYSIPGNVLWQRNFYAGDFTVQVEESSLQEGWMDPPDSYSSSADTTCWLYKFRVSPEDAFFQRGTMDEPIVYWLDVQAYPLDRGAFGWKTSMDHWNDAAVWGWGLEPYPGPWYYLRYPMEHPFDGQSIDLAFGLNNDPHSGVPDESVDERFGLLPNEPNPFTGTTTLRYSLAKSGNAKLEVFNVMGQVVSTLVDANQAAGPHATTWSGLDDRGRQLPAGIYFCRLTVGSESATQKMMYLK</sequence>
<dbReference type="Proteomes" id="UP001594288">
    <property type="component" value="Unassembled WGS sequence"/>
</dbReference>
<accession>A0ABV6YNH9</accession>
<evidence type="ECO:0000313" key="5">
    <source>
        <dbReference type="EMBL" id="MFC1799621.1"/>
    </source>
</evidence>
<dbReference type="Pfam" id="PF25470">
    <property type="entry name" value="DUF7901"/>
    <property type="match status" value="2"/>
</dbReference>
<feature type="domain" description="DUF7901" evidence="4">
    <location>
        <begin position="30"/>
        <end position="238"/>
    </location>
</feature>
<dbReference type="Pfam" id="PF20009">
    <property type="entry name" value="GEVED"/>
    <property type="match status" value="1"/>
</dbReference>
<feature type="region of interest" description="Disordered" evidence="1">
    <location>
        <begin position="273"/>
        <end position="294"/>
    </location>
</feature>
<evidence type="ECO:0000256" key="1">
    <source>
        <dbReference type="SAM" id="MobiDB-lite"/>
    </source>
</evidence>
<dbReference type="Gene3D" id="2.60.40.4070">
    <property type="match status" value="1"/>
</dbReference>
<gene>
    <name evidence="5" type="ORF">ACFL2Z_01760</name>
</gene>
<dbReference type="InterPro" id="IPR045474">
    <property type="entry name" value="GEVED"/>
</dbReference>
<comment type="caution">
    <text evidence="5">The sequence shown here is derived from an EMBL/GenBank/DDBJ whole genome shotgun (WGS) entry which is preliminary data.</text>
</comment>
<evidence type="ECO:0000259" key="2">
    <source>
        <dbReference type="Pfam" id="PF13860"/>
    </source>
</evidence>